<feature type="region of interest" description="Disordered" evidence="12">
    <location>
        <begin position="1"/>
        <end position="30"/>
    </location>
</feature>
<proteinExistence type="inferred from homology"/>
<organism evidence="13 14">
    <name type="scientific">Pilimelia columellifera subsp. columellifera</name>
    <dbReference type="NCBI Taxonomy" id="706583"/>
    <lineage>
        <taxon>Bacteria</taxon>
        <taxon>Bacillati</taxon>
        <taxon>Actinomycetota</taxon>
        <taxon>Actinomycetes</taxon>
        <taxon>Micromonosporales</taxon>
        <taxon>Micromonosporaceae</taxon>
        <taxon>Pilimelia</taxon>
    </lineage>
</organism>
<keyword evidence="9 11" id="KW-0472">Membrane</keyword>
<keyword evidence="7 11" id="KW-0915">Sodium</keyword>
<gene>
    <name evidence="11 13" type="primary">nhaA</name>
    <name evidence="13" type="ORF">GCM10010201_01190</name>
</gene>
<keyword evidence="8 11" id="KW-0406">Ion transport</keyword>
<evidence type="ECO:0000256" key="2">
    <source>
        <dbReference type="ARBA" id="ARBA00022448"/>
    </source>
</evidence>
<sequence length="421" mass="44012">MPNSPYRPRKAKDAAGSAGRGPNARREQRRTYRRAADAAAEAAQFLRAEQVGGMVLLAATVLALIAANSPLADLYHQVSDFTFGPEALHLRLSVHQWATDGLLTLFFLIAGLELKRELVTGDLRNPRKALLPIASAFGGMLVPALVFIAVAGTSAGAGWAIPVATDIAFALAVLAIFGRLLPANLRVFLLTLAIVDDLGAIVLIAALFTSGIALAPLFGSLAAVGAWALAQKHRLTGWWIYLPLGLVAWGFMHASGVHATVAGVLLGFATRVRPDRGEQDPPAELFQHRLQPLSAGVAVPVFAFFAAGVTIAGGALSGLASDRLAWGVVAGLVLGKTIGVLGTAFLCVRMGWAHLPTGVKWQELTAVSVLTGCGFTVSLLITELGFDGDQADRLKLAVLAGSVLAAGMSAALLMRSVRARN</sequence>
<keyword evidence="14" id="KW-1185">Reference proteome</keyword>
<feature type="transmembrane region" description="Helical" evidence="11">
    <location>
        <begin position="290"/>
        <end position="312"/>
    </location>
</feature>
<dbReference type="Proteomes" id="UP001499978">
    <property type="component" value="Unassembled WGS sequence"/>
</dbReference>
<evidence type="ECO:0000256" key="1">
    <source>
        <dbReference type="ARBA" id="ARBA00004429"/>
    </source>
</evidence>
<reference evidence="14" key="1">
    <citation type="journal article" date="2019" name="Int. J. Syst. Evol. Microbiol.">
        <title>The Global Catalogue of Microorganisms (GCM) 10K type strain sequencing project: providing services to taxonomists for standard genome sequencing and annotation.</title>
        <authorList>
            <consortium name="The Broad Institute Genomics Platform"/>
            <consortium name="The Broad Institute Genome Sequencing Center for Infectious Disease"/>
            <person name="Wu L."/>
            <person name="Ma J."/>
        </authorList>
    </citation>
    <scope>NUCLEOTIDE SEQUENCE [LARGE SCALE GENOMIC DNA]</scope>
    <source>
        <strain evidence="14">JCM 3367</strain>
    </source>
</reference>
<evidence type="ECO:0000313" key="14">
    <source>
        <dbReference type="Proteomes" id="UP001499978"/>
    </source>
</evidence>
<keyword evidence="3 11" id="KW-0050">Antiport</keyword>
<keyword evidence="5 11" id="KW-0812">Transmembrane</keyword>
<evidence type="ECO:0000256" key="7">
    <source>
        <dbReference type="ARBA" id="ARBA00023053"/>
    </source>
</evidence>
<feature type="transmembrane region" description="Helical" evidence="11">
    <location>
        <begin position="51"/>
        <end position="72"/>
    </location>
</feature>
<feature type="transmembrane region" description="Helical" evidence="11">
    <location>
        <begin position="157"/>
        <end position="177"/>
    </location>
</feature>
<dbReference type="PANTHER" id="PTHR30341">
    <property type="entry name" value="SODIUM ION/PROTON ANTIPORTER NHAA-RELATED"/>
    <property type="match status" value="1"/>
</dbReference>
<comment type="catalytic activity">
    <reaction evidence="11">
        <text>Na(+)(in) + 2 H(+)(out) = Na(+)(out) + 2 H(+)(in)</text>
        <dbReference type="Rhea" id="RHEA:29251"/>
        <dbReference type="ChEBI" id="CHEBI:15378"/>
        <dbReference type="ChEBI" id="CHEBI:29101"/>
    </reaction>
</comment>
<dbReference type="EMBL" id="BAAARY010000001">
    <property type="protein sequence ID" value="GAA2510303.1"/>
    <property type="molecule type" value="Genomic_DNA"/>
</dbReference>
<evidence type="ECO:0000256" key="6">
    <source>
        <dbReference type="ARBA" id="ARBA00022989"/>
    </source>
</evidence>
<evidence type="ECO:0000256" key="8">
    <source>
        <dbReference type="ARBA" id="ARBA00023065"/>
    </source>
</evidence>
<evidence type="ECO:0000256" key="11">
    <source>
        <dbReference type="HAMAP-Rule" id="MF_01844"/>
    </source>
</evidence>
<dbReference type="Gene3D" id="1.20.1530.10">
    <property type="entry name" value="Na+/H+ antiporter like domain"/>
    <property type="match status" value="1"/>
</dbReference>
<dbReference type="NCBIfam" id="TIGR00773">
    <property type="entry name" value="NhaA"/>
    <property type="match status" value="1"/>
</dbReference>
<feature type="transmembrane region" description="Helical" evidence="11">
    <location>
        <begin position="189"/>
        <end position="218"/>
    </location>
</feature>
<dbReference type="InterPro" id="IPR004670">
    <property type="entry name" value="NhaA"/>
</dbReference>
<comment type="function">
    <text evidence="11">Na(+)/H(+) antiporter that extrudes sodium in exchange for external protons.</text>
</comment>
<evidence type="ECO:0000313" key="13">
    <source>
        <dbReference type="EMBL" id="GAA2510303.1"/>
    </source>
</evidence>
<dbReference type="RefSeq" id="WP_344166678.1">
    <property type="nucleotide sequence ID" value="NZ_BAAARY010000001.1"/>
</dbReference>
<comment type="similarity">
    <text evidence="11">Belongs to the NhaA Na(+)/H(+) (TC 2.A.33) antiporter family.</text>
</comment>
<keyword evidence="6 11" id="KW-1133">Transmembrane helix</keyword>
<evidence type="ECO:0000256" key="12">
    <source>
        <dbReference type="SAM" id="MobiDB-lite"/>
    </source>
</evidence>
<feature type="transmembrane region" description="Helical" evidence="11">
    <location>
        <begin position="130"/>
        <end position="151"/>
    </location>
</feature>
<dbReference type="PANTHER" id="PTHR30341:SF0">
    <property type="entry name" value="NA(+)_H(+) ANTIPORTER NHAA"/>
    <property type="match status" value="1"/>
</dbReference>
<accession>A0ABP6AAS6</accession>
<evidence type="ECO:0000256" key="9">
    <source>
        <dbReference type="ARBA" id="ARBA00023136"/>
    </source>
</evidence>
<keyword evidence="4 11" id="KW-1003">Cell membrane</keyword>
<keyword evidence="2 11" id="KW-0813">Transport</keyword>
<dbReference type="InterPro" id="IPR023171">
    <property type="entry name" value="Na/H_antiporter_dom_sf"/>
</dbReference>
<protein>
    <recommendedName>
        <fullName evidence="11">Na(+)/H(+) antiporter NhaA</fullName>
    </recommendedName>
    <alternativeName>
        <fullName evidence="11">Sodium/proton antiporter NhaA</fullName>
    </alternativeName>
</protein>
<feature type="transmembrane region" description="Helical" evidence="11">
    <location>
        <begin position="364"/>
        <end position="382"/>
    </location>
</feature>
<feature type="transmembrane region" description="Helical" evidence="11">
    <location>
        <begin position="324"/>
        <end position="352"/>
    </location>
</feature>
<dbReference type="HAMAP" id="MF_01844">
    <property type="entry name" value="NhaA"/>
    <property type="match status" value="1"/>
</dbReference>
<evidence type="ECO:0000256" key="5">
    <source>
        <dbReference type="ARBA" id="ARBA00022692"/>
    </source>
</evidence>
<evidence type="ECO:0000256" key="3">
    <source>
        <dbReference type="ARBA" id="ARBA00022449"/>
    </source>
</evidence>
<evidence type="ECO:0000256" key="10">
    <source>
        <dbReference type="ARBA" id="ARBA00023201"/>
    </source>
</evidence>
<dbReference type="Pfam" id="PF06965">
    <property type="entry name" value="Na_H_antiport_1"/>
    <property type="match status" value="1"/>
</dbReference>
<evidence type="ECO:0000256" key="4">
    <source>
        <dbReference type="ARBA" id="ARBA00022475"/>
    </source>
</evidence>
<feature type="transmembrane region" description="Helical" evidence="11">
    <location>
        <begin position="238"/>
        <end position="269"/>
    </location>
</feature>
<feature type="transmembrane region" description="Helical" evidence="11">
    <location>
        <begin position="394"/>
        <end position="414"/>
    </location>
</feature>
<comment type="caution">
    <text evidence="13">The sequence shown here is derived from an EMBL/GenBank/DDBJ whole genome shotgun (WGS) entry which is preliminary data.</text>
</comment>
<keyword evidence="10 11" id="KW-0739">Sodium transport</keyword>
<feature type="transmembrane region" description="Helical" evidence="11">
    <location>
        <begin position="92"/>
        <end position="110"/>
    </location>
</feature>
<name>A0ABP6AAS6_9ACTN</name>
<comment type="subcellular location">
    <subcellularLocation>
        <location evidence="1">Cell inner membrane</location>
        <topology evidence="1">Multi-pass membrane protein</topology>
    </subcellularLocation>
    <subcellularLocation>
        <location evidence="11">Cell membrane</location>
        <topology evidence="11">Multi-pass membrane protein</topology>
    </subcellularLocation>
</comment>